<gene>
    <name evidence="2" type="ORF">UFOPK1353_00412</name>
</gene>
<proteinExistence type="predicted"/>
<name>A0A6J6B0P7_9ZZZZ</name>
<dbReference type="InterPro" id="IPR050266">
    <property type="entry name" value="AB_hydrolase_sf"/>
</dbReference>
<dbReference type="EMBL" id="CAEZSE010000047">
    <property type="protein sequence ID" value="CAB4532334.1"/>
    <property type="molecule type" value="Genomic_DNA"/>
</dbReference>
<protein>
    <submittedName>
        <fullName evidence="2">Unannotated protein</fullName>
    </submittedName>
</protein>
<dbReference type="Pfam" id="PF00561">
    <property type="entry name" value="Abhydrolase_1"/>
    <property type="match status" value="1"/>
</dbReference>
<dbReference type="SUPFAM" id="SSF53474">
    <property type="entry name" value="alpha/beta-Hydrolases"/>
    <property type="match status" value="1"/>
</dbReference>
<dbReference type="Gene3D" id="3.40.50.1820">
    <property type="entry name" value="alpha/beta hydrolase"/>
    <property type="match status" value="1"/>
</dbReference>
<dbReference type="PANTHER" id="PTHR43798">
    <property type="entry name" value="MONOACYLGLYCEROL LIPASE"/>
    <property type="match status" value="1"/>
</dbReference>
<organism evidence="2">
    <name type="scientific">freshwater metagenome</name>
    <dbReference type="NCBI Taxonomy" id="449393"/>
    <lineage>
        <taxon>unclassified sequences</taxon>
        <taxon>metagenomes</taxon>
        <taxon>ecological metagenomes</taxon>
    </lineage>
</organism>
<dbReference type="PRINTS" id="PR00111">
    <property type="entry name" value="ABHYDROLASE"/>
</dbReference>
<evidence type="ECO:0000313" key="2">
    <source>
        <dbReference type="EMBL" id="CAB4532334.1"/>
    </source>
</evidence>
<dbReference type="InterPro" id="IPR029058">
    <property type="entry name" value="AB_hydrolase_fold"/>
</dbReference>
<dbReference type="InterPro" id="IPR000073">
    <property type="entry name" value="AB_hydrolase_1"/>
</dbReference>
<accession>A0A6J6B0P7</accession>
<dbReference type="AlphaFoldDB" id="A0A6J6B0P7"/>
<evidence type="ECO:0000259" key="1">
    <source>
        <dbReference type="Pfam" id="PF00561"/>
    </source>
</evidence>
<sequence length="262" mass="28357">MTFAKINGQEIFYTDSGGNGPVVILAHGFLMDQTMFDPQVAALSPEFRVITWDERGCGQTKWDGKDFSYWDSADDCLGLMDHLGIDKCVIGGMSQGGFLTMRAALKAPERVTALILIDTAADNDNEETLAGYRMMVDTWVQHGPVPDLTGVIANIIIAEPTENAKSIAKWQGFTVDAVKATAKCLLERDDITDRLGEIKCPAIILHGTADTAISMERAEALRAGLAGAGKIIQIEGAAHASNLTHAQLVNPPLLEFLRRVTK</sequence>
<feature type="domain" description="AB hydrolase-1" evidence="1">
    <location>
        <begin position="21"/>
        <end position="245"/>
    </location>
</feature>
<reference evidence="2" key="1">
    <citation type="submission" date="2020-05" db="EMBL/GenBank/DDBJ databases">
        <authorList>
            <person name="Chiriac C."/>
            <person name="Salcher M."/>
            <person name="Ghai R."/>
            <person name="Kavagutti S V."/>
        </authorList>
    </citation>
    <scope>NUCLEOTIDE SEQUENCE</scope>
</reference>